<proteinExistence type="predicted"/>
<comment type="caution">
    <text evidence="2">The sequence shown here is derived from an EMBL/GenBank/DDBJ whole genome shotgun (WGS) entry which is preliminary data.</text>
</comment>
<organism evidence="2 3">
    <name type="scientific">Funneliformis mosseae</name>
    <name type="common">Endomycorrhizal fungus</name>
    <name type="synonym">Glomus mosseae</name>
    <dbReference type="NCBI Taxonomy" id="27381"/>
    <lineage>
        <taxon>Eukaryota</taxon>
        <taxon>Fungi</taxon>
        <taxon>Fungi incertae sedis</taxon>
        <taxon>Mucoromycota</taxon>
        <taxon>Glomeromycotina</taxon>
        <taxon>Glomeromycetes</taxon>
        <taxon>Glomerales</taxon>
        <taxon>Glomeraceae</taxon>
        <taxon>Funneliformis</taxon>
    </lineage>
</organism>
<evidence type="ECO:0000313" key="3">
    <source>
        <dbReference type="Proteomes" id="UP000789375"/>
    </source>
</evidence>
<keyword evidence="1" id="KW-0175">Coiled coil</keyword>
<protein>
    <submittedName>
        <fullName evidence="2">6370_t:CDS:1</fullName>
    </submittedName>
</protein>
<gene>
    <name evidence="2" type="ORF">FMOSSE_LOCUS5264</name>
</gene>
<evidence type="ECO:0000256" key="1">
    <source>
        <dbReference type="SAM" id="Coils"/>
    </source>
</evidence>
<keyword evidence="3" id="KW-1185">Reference proteome</keyword>
<dbReference type="Proteomes" id="UP000789375">
    <property type="component" value="Unassembled WGS sequence"/>
</dbReference>
<dbReference type="AlphaFoldDB" id="A0A9N9FDP8"/>
<reference evidence="2" key="1">
    <citation type="submission" date="2021-06" db="EMBL/GenBank/DDBJ databases">
        <authorList>
            <person name="Kallberg Y."/>
            <person name="Tangrot J."/>
            <person name="Rosling A."/>
        </authorList>
    </citation>
    <scope>NUCLEOTIDE SEQUENCE</scope>
    <source>
        <strain evidence="2">87-6 pot B 2015</strain>
    </source>
</reference>
<sequence>MATLIEKIKKDKDIALKEYRKMKDKLKEFKDGEDDRMLLKTLRRKKKKLNKEDKKVKERLKKKEKELMKKDEIYSLHIIIIEYINGSILFNATGKLAKDENITGNSQCFAEIT</sequence>
<accession>A0A9N9FDP8</accession>
<evidence type="ECO:0000313" key="2">
    <source>
        <dbReference type="EMBL" id="CAG8525884.1"/>
    </source>
</evidence>
<name>A0A9N9FDP8_FUNMO</name>
<dbReference type="EMBL" id="CAJVPP010000978">
    <property type="protein sequence ID" value="CAG8525884.1"/>
    <property type="molecule type" value="Genomic_DNA"/>
</dbReference>
<feature type="coiled-coil region" evidence="1">
    <location>
        <begin position="5"/>
        <end position="70"/>
    </location>
</feature>